<feature type="transmembrane region" description="Helical" evidence="3">
    <location>
        <begin position="21"/>
        <end position="39"/>
    </location>
</feature>
<dbReference type="CDD" id="cd07385">
    <property type="entry name" value="MPP_YkuE_C"/>
    <property type="match status" value="1"/>
</dbReference>
<dbReference type="AlphaFoldDB" id="A0A2T0SJA4"/>
<keyword evidence="3" id="KW-0812">Transmembrane</keyword>
<name>A0A2T0SJA4_9ACTN</name>
<keyword evidence="3" id="KW-1133">Transmembrane helix</keyword>
<accession>A0A2T0SJA4</accession>
<dbReference type="InterPro" id="IPR051158">
    <property type="entry name" value="Metallophosphoesterase_sf"/>
</dbReference>
<dbReference type="Gene3D" id="3.60.21.10">
    <property type="match status" value="1"/>
</dbReference>
<dbReference type="InterPro" id="IPR029052">
    <property type="entry name" value="Metallo-depent_PP-like"/>
</dbReference>
<evidence type="ECO:0000313" key="5">
    <source>
        <dbReference type="EMBL" id="PRY33453.1"/>
    </source>
</evidence>
<dbReference type="EMBL" id="PVZG01000001">
    <property type="protein sequence ID" value="PRY33453.1"/>
    <property type="molecule type" value="Genomic_DNA"/>
</dbReference>
<dbReference type="Proteomes" id="UP000239209">
    <property type="component" value="Unassembled WGS sequence"/>
</dbReference>
<feature type="transmembrane region" description="Helical" evidence="3">
    <location>
        <begin position="51"/>
        <end position="71"/>
    </location>
</feature>
<dbReference type="PANTHER" id="PTHR31302:SF31">
    <property type="entry name" value="PHOSPHODIESTERASE YAEI"/>
    <property type="match status" value="1"/>
</dbReference>
<dbReference type="GO" id="GO:0016020">
    <property type="term" value="C:membrane"/>
    <property type="evidence" value="ECO:0007669"/>
    <property type="project" value="GOC"/>
</dbReference>
<dbReference type="RefSeq" id="WP_106124741.1">
    <property type="nucleotide sequence ID" value="NZ_PVZG01000001.1"/>
</dbReference>
<dbReference type="SUPFAM" id="SSF56300">
    <property type="entry name" value="Metallo-dependent phosphatases"/>
    <property type="match status" value="1"/>
</dbReference>
<keyword evidence="2" id="KW-0378">Hydrolase</keyword>
<dbReference type="GO" id="GO:0046872">
    <property type="term" value="F:metal ion binding"/>
    <property type="evidence" value="ECO:0007669"/>
    <property type="project" value="UniProtKB-KW"/>
</dbReference>
<evidence type="ECO:0000256" key="1">
    <source>
        <dbReference type="ARBA" id="ARBA00022723"/>
    </source>
</evidence>
<keyword evidence="1" id="KW-0479">Metal-binding</keyword>
<feature type="domain" description="Calcineurin-like phosphoesterase" evidence="4">
    <location>
        <begin position="166"/>
        <end position="335"/>
    </location>
</feature>
<dbReference type="GO" id="GO:0008758">
    <property type="term" value="F:UDP-2,3-diacylglucosamine hydrolase activity"/>
    <property type="evidence" value="ECO:0007669"/>
    <property type="project" value="TreeGrafter"/>
</dbReference>
<organism evidence="5 6">
    <name type="scientific">Pseudosporangium ferrugineum</name>
    <dbReference type="NCBI Taxonomy" id="439699"/>
    <lineage>
        <taxon>Bacteria</taxon>
        <taxon>Bacillati</taxon>
        <taxon>Actinomycetota</taxon>
        <taxon>Actinomycetes</taxon>
        <taxon>Micromonosporales</taxon>
        <taxon>Micromonosporaceae</taxon>
        <taxon>Pseudosporangium</taxon>
    </lineage>
</organism>
<proteinExistence type="predicted"/>
<dbReference type="OrthoDB" id="9780884at2"/>
<evidence type="ECO:0000256" key="3">
    <source>
        <dbReference type="SAM" id="Phobius"/>
    </source>
</evidence>
<comment type="caution">
    <text evidence="5">The sequence shown here is derived from an EMBL/GenBank/DDBJ whole genome shotgun (WGS) entry which is preliminary data.</text>
</comment>
<dbReference type="GO" id="GO:0009245">
    <property type="term" value="P:lipid A biosynthetic process"/>
    <property type="evidence" value="ECO:0007669"/>
    <property type="project" value="TreeGrafter"/>
</dbReference>
<protein>
    <recommendedName>
        <fullName evidence="4">Calcineurin-like phosphoesterase domain-containing protein</fullName>
    </recommendedName>
</protein>
<dbReference type="Pfam" id="PF00149">
    <property type="entry name" value="Metallophos"/>
    <property type="match status" value="1"/>
</dbReference>
<feature type="transmembrane region" description="Helical" evidence="3">
    <location>
        <begin position="92"/>
        <end position="116"/>
    </location>
</feature>
<keyword evidence="3" id="KW-0472">Membrane</keyword>
<gene>
    <name evidence="5" type="ORF">CLV70_101616</name>
</gene>
<reference evidence="5 6" key="1">
    <citation type="submission" date="2018-03" db="EMBL/GenBank/DDBJ databases">
        <title>Genomic Encyclopedia of Archaeal and Bacterial Type Strains, Phase II (KMG-II): from individual species to whole genera.</title>
        <authorList>
            <person name="Goeker M."/>
        </authorList>
    </citation>
    <scope>NUCLEOTIDE SEQUENCE [LARGE SCALE GENOMIC DNA]</scope>
    <source>
        <strain evidence="5 6">DSM 45348</strain>
    </source>
</reference>
<evidence type="ECO:0000259" key="4">
    <source>
        <dbReference type="Pfam" id="PF00149"/>
    </source>
</evidence>
<dbReference type="PANTHER" id="PTHR31302">
    <property type="entry name" value="TRANSMEMBRANE PROTEIN WITH METALLOPHOSPHOESTERASE DOMAIN-RELATED"/>
    <property type="match status" value="1"/>
</dbReference>
<sequence>MTVGETVETAPRRRPGRAARFGLIITAILLLLFGVPWWTLVAAGNHWPGPVFAVGTILVVALAAAFPVLMFTGHGPHHRDGAARAADTLLGVVWVLFTWSVLSLVLRAVLAVAGVADPDRSRIVTAVVALVALVLLLWGYAEAMRVSRVRRVEVTLPRLGAGLDGLRVVLLTDTHYGPIDRARWSRGVVEVVNSLEPDIVAHTGDIADGEVSQRREQAAPLGDVRAKLARVYVTGNHEYFSGAQRWVEHMASLGWEALHNRHVVVTRGGSSLIVAGVDDRTAAGSGVPGHHMDHDAALRGTDPSLPILLLAHQPQQLTGAVAHGIDLQLSGHTHGGQMWPFHYLVRLDQPVLQGLSHHGERTHLYTSRGTGFWGPPFRIFAPSEITLLTLRAG</sequence>
<keyword evidence="6" id="KW-1185">Reference proteome</keyword>
<evidence type="ECO:0000313" key="6">
    <source>
        <dbReference type="Proteomes" id="UP000239209"/>
    </source>
</evidence>
<evidence type="ECO:0000256" key="2">
    <source>
        <dbReference type="ARBA" id="ARBA00022801"/>
    </source>
</evidence>
<feature type="transmembrane region" description="Helical" evidence="3">
    <location>
        <begin position="122"/>
        <end position="141"/>
    </location>
</feature>
<dbReference type="InterPro" id="IPR004843">
    <property type="entry name" value="Calcineurin-like_PHP"/>
</dbReference>